<feature type="region of interest" description="Disordered" evidence="1">
    <location>
        <begin position="41"/>
        <end position="62"/>
    </location>
</feature>
<accession>A0A918Q550</accession>
<dbReference type="Proteomes" id="UP000630936">
    <property type="component" value="Unassembled WGS sequence"/>
</dbReference>
<feature type="region of interest" description="Disordered" evidence="1">
    <location>
        <begin position="93"/>
        <end position="118"/>
    </location>
</feature>
<evidence type="ECO:0000313" key="3">
    <source>
        <dbReference type="Proteomes" id="UP000630936"/>
    </source>
</evidence>
<evidence type="ECO:0000313" key="2">
    <source>
        <dbReference type="EMBL" id="GGZ31154.1"/>
    </source>
</evidence>
<proteinExistence type="predicted"/>
<comment type="caution">
    <text evidence="2">The sequence shown here is derived from an EMBL/GenBank/DDBJ whole genome shotgun (WGS) entry which is preliminary data.</text>
</comment>
<feature type="compositionally biased region" description="Gly residues" evidence="1">
    <location>
        <begin position="100"/>
        <end position="112"/>
    </location>
</feature>
<keyword evidence="3" id="KW-1185">Reference proteome</keyword>
<evidence type="ECO:0000256" key="1">
    <source>
        <dbReference type="SAM" id="MobiDB-lite"/>
    </source>
</evidence>
<sequence length="118" mass="12785">MAGRGRGWARLAGVRSENTPFVGGPLDGRVLPVLVGPTGHPPKWYEIPVPNDDGRPPTAHAYRREPLGYTKRLGLQRGWKYVYAPDGRERRELKWPWSKPGGGGESGGGGSGTRADTP</sequence>
<dbReference type="AlphaFoldDB" id="A0A918Q550"/>
<reference evidence="2" key="2">
    <citation type="submission" date="2020-09" db="EMBL/GenBank/DDBJ databases">
        <authorList>
            <person name="Sun Q."/>
            <person name="Ohkuma M."/>
        </authorList>
    </citation>
    <scope>NUCLEOTIDE SEQUENCE</scope>
    <source>
        <strain evidence="2">JCM 4988</strain>
    </source>
</reference>
<dbReference type="EMBL" id="BMWG01000006">
    <property type="protein sequence ID" value="GGZ31154.1"/>
    <property type="molecule type" value="Genomic_DNA"/>
</dbReference>
<name>A0A918Q550_9ACTN</name>
<gene>
    <name evidence="2" type="ORF">GCM10010387_26180</name>
</gene>
<reference evidence="2" key="1">
    <citation type="journal article" date="2014" name="Int. J. Syst. Evol. Microbiol.">
        <title>Complete genome sequence of Corynebacterium casei LMG S-19264T (=DSM 44701T), isolated from a smear-ripened cheese.</title>
        <authorList>
            <consortium name="US DOE Joint Genome Institute (JGI-PGF)"/>
            <person name="Walter F."/>
            <person name="Albersmeier A."/>
            <person name="Kalinowski J."/>
            <person name="Ruckert C."/>
        </authorList>
    </citation>
    <scope>NUCLEOTIDE SEQUENCE</scope>
    <source>
        <strain evidence="2">JCM 4988</strain>
    </source>
</reference>
<organism evidence="2 3">
    <name type="scientific">Streptomyces inusitatus</name>
    <dbReference type="NCBI Taxonomy" id="68221"/>
    <lineage>
        <taxon>Bacteria</taxon>
        <taxon>Bacillati</taxon>
        <taxon>Actinomycetota</taxon>
        <taxon>Actinomycetes</taxon>
        <taxon>Kitasatosporales</taxon>
        <taxon>Streptomycetaceae</taxon>
        <taxon>Streptomyces</taxon>
    </lineage>
</organism>
<protein>
    <submittedName>
        <fullName evidence="2">Uncharacterized protein</fullName>
    </submittedName>
</protein>